<dbReference type="EMBL" id="KQ484335">
    <property type="protein sequence ID" value="KYP35698.1"/>
    <property type="molecule type" value="Genomic_DNA"/>
</dbReference>
<dbReference type="SUPFAM" id="SSF55874">
    <property type="entry name" value="ATPase domain of HSP90 chaperone/DNA topoisomerase II/histidine kinase"/>
    <property type="match status" value="1"/>
</dbReference>
<evidence type="ECO:0000313" key="1">
    <source>
        <dbReference type="EMBL" id="KYP35698.1"/>
    </source>
</evidence>
<sequence>MVQSEDDDDCDFGKVLRFKILLPNGTSVELALPDPEPEMPLWNFVGLVKDKYFEARRRRHFESTNKLRDVNWKEGSLFIQDANDTKIRNVIKLKSFKPNKCHILRLHDGSSDVAKSFENMWDLTPDTDLLLELPEEYTFETALADLIDNSLQAVWSNGENKRKIIRVNLSKDKISIFDNGPGMDDTDENSLVKWGKMGASLHRSSKSLAIGGKPPYLMVNVSQKRGRGPYFGMFGYGGPIASMHLGRRASVSSKTKHVKKVYMLLLEREALLSTSNSKDTWKTGGGIRDPSANEIRDSQGSFTKVEIYKPKIKDVHINRLQCFLKDIYFPYIQSIPTMGVLFLLQQKQSTVASLALPLRLLAGQI</sequence>
<name>A0A151QZB3_CAJCA</name>
<dbReference type="STRING" id="3821.A0A151QZB3"/>
<dbReference type="Gramene" id="C.cajan_43559.t">
    <property type="protein sequence ID" value="C.cajan_43559.t"/>
    <property type="gene ID" value="C.cajan_43559"/>
</dbReference>
<evidence type="ECO:0000313" key="2">
    <source>
        <dbReference type="Proteomes" id="UP000075243"/>
    </source>
</evidence>
<protein>
    <submittedName>
        <fullName evidence="1">Uncharacterized protein</fullName>
    </submittedName>
</protein>
<dbReference type="Proteomes" id="UP000075243">
    <property type="component" value="Unassembled WGS sequence"/>
</dbReference>
<reference evidence="1" key="1">
    <citation type="journal article" date="2012" name="Nat. Biotechnol.">
        <title>Draft genome sequence of pigeonpea (Cajanus cajan), an orphan legume crop of resource-poor farmers.</title>
        <authorList>
            <person name="Varshney R.K."/>
            <person name="Chen W."/>
            <person name="Li Y."/>
            <person name="Bharti A.K."/>
            <person name="Saxena R.K."/>
            <person name="Schlueter J.A."/>
            <person name="Donoghue M.T."/>
            <person name="Azam S."/>
            <person name="Fan G."/>
            <person name="Whaley A.M."/>
            <person name="Farmer A.D."/>
            <person name="Sheridan J."/>
            <person name="Iwata A."/>
            <person name="Tuteja R."/>
            <person name="Penmetsa R.V."/>
            <person name="Wu W."/>
            <person name="Upadhyaya H.D."/>
            <person name="Yang S.P."/>
            <person name="Shah T."/>
            <person name="Saxena K.B."/>
            <person name="Michael T."/>
            <person name="McCombie W.R."/>
            <person name="Yang B."/>
            <person name="Zhang G."/>
            <person name="Yang H."/>
            <person name="Wang J."/>
            <person name="Spillane C."/>
            <person name="Cook D.R."/>
            <person name="May G.D."/>
            <person name="Xu X."/>
            <person name="Jackson S.A."/>
        </authorList>
    </citation>
    <scope>NUCLEOTIDE SEQUENCE [LARGE SCALE GENOMIC DNA]</scope>
</reference>
<accession>A0A151QZB3</accession>
<dbReference type="Gene3D" id="3.30.565.10">
    <property type="entry name" value="Histidine kinase-like ATPase, C-terminal domain"/>
    <property type="match status" value="1"/>
</dbReference>
<gene>
    <name evidence="1" type="ORF">KK1_043255</name>
</gene>
<dbReference type="AlphaFoldDB" id="A0A151QZB3"/>
<dbReference type="OMA" id="SDANSIC"/>
<dbReference type="Pfam" id="PF13589">
    <property type="entry name" value="HATPase_c_3"/>
    <property type="match status" value="1"/>
</dbReference>
<dbReference type="InterPro" id="IPR036890">
    <property type="entry name" value="HATPase_C_sf"/>
</dbReference>
<proteinExistence type="predicted"/>
<organism evidence="1 2">
    <name type="scientific">Cajanus cajan</name>
    <name type="common">Pigeon pea</name>
    <name type="synonym">Cajanus indicus</name>
    <dbReference type="NCBI Taxonomy" id="3821"/>
    <lineage>
        <taxon>Eukaryota</taxon>
        <taxon>Viridiplantae</taxon>
        <taxon>Streptophyta</taxon>
        <taxon>Embryophyta</taxon>
        <taxon>Tracheophyta</taxon>
        <taxon>Spermatophyta</taxon>
        <taxon>Magnoliopsida</taxon>
        <taxon>eudicotyledons</taxon>
        <taxon>Gunneridae</taxon>
        <taxon>Pentapetalae</taxon>
        <taxon>rosids</taxon>
        <taxon>fabids</taxon>
        <taxon>Fabales</taxon>
        <taxon>Fabaceae</taxon>
        <taxon>Papilionoideae</taxon>
        <taxon>50 kb inversion clade</taxon>
        <taxon>NPAAA clade</taxon>
        <taxon>indigoferoid/millettioid clade</taxon>
        <taxon>Phaseoleae</taxon>
        <taxon>Cajanus</taxon>
    </lineage>
</organism>
<keyword evidence="2" id="KW-1185">Reference proteome</keyword>